<dbReference type="Pfam" id="PF26366">
    <property type="entry name" value="DUF8094"/>
    <property type="match status" value="1"/>
</dbReference>
<dbReference type="EMBL" id="QOIL01000015">
    <property type="protein sequence ID" value="RCG27871.1"/>
    <property type="molecule type" value="Genomic_DNA"/>
</dbReference>
<evidence type="ECO:0000313" key="2">
    <source>
        <dbReference type="EMBL" id="RCG27871.1"/>
    </source>
</evidence>
<dbReference type="InterPro" id="IPR058407">
    <property type="entry name" value="DUF8094"/>
</dbReference>
<gene>
    <name evidence="2" type="ORF">DQ384_25425</name>
</gene>
<accession>A0A367FC84</accession>
<proteinExistence type="predicted"/>
<feature type="domain" description="DUF8094" evidence="1">
    <location>
        <begin position="87"/>
        <end position="303"/>
    </location>
</feature>
<evidence type="ECO:0000259" key="1">
    <source>
        <dbReference type="Pfam" id="PF26366"/>
    </source>
</evidence>
<dbReference type="Proteomes" id="UP000253094">
    <property type="component" value="Unassembled WGS sequence"/>
</dbReference>
<keyword evidence="3" id="KW-1185">Reference proteome</keyword>
<protein>
    <recommendedName>
        <fullName evidence="1">DUF8094 domain-containing protein</fullName>
    </recommendedName>
</protein>
<organism evidence="2 3">
    <name type="scientific">Sphaerisporangium album</name>
    <dbReference type="NCBI Taxonomy" id="509200"/>
    <lineage>
        <taxon>Bacteria</taxon>
        <taxon>Bacillati</taxon>
        <taxon>Actinomycetota</taxon>
        <taxon>Actinomycetes</taxon>
        <taxon>Streptosporangiales</taxon>
        <taxon>Streptosporangiaceae</taxon>
        <taxon>Sphaerisporangium</taxon>
    </lineage>
</organism>
<dbReference type="OrthoDB" id="3517939at2"/>
<evidence type="ECO:0000313" key="3">
    <source>
        <dbReference type="Proteomes" id="UP000253094"/>
    </source>
</evidence>
<name>A0A367FC84_9ACTN</name>
<dbReference type="AlphaFoldDB" id="A0A367FC84"/>
<reference evidence="2 3" key="1">
    <citation type="submission" date="2018-06" db="EMBL/GenBank/DDBJ databases">
        <title>Sphaerisporangium craniellae sp. nov., isolated from a marine sponge in the South China Sea.</title>
        <authorList>
            <person name="Li L."/>
        </authorList>
    </citation>
    <scope>NUCLEOTIDE SEQUENCE [LARGE SCALE GENOMIC DNA]</scope>
    <source>
        <strain evidence="2 3">CCTCC AA 208026</strain>
    </source>
</reference>
<comment type="caution">
    <text evidence="2">The sequence shown here is derived from an EMBL/GenBank/DDBJ whole genome shotgun (WGS) entry which is preliminary data.</text>
</comment>
<sequence length="318" mass="33222">MLRRLAALAIGVVLLPGCGARDDGPPVGTPSPANVATSAPTVGPDEAATAFGLLRRLDDAWSGKDCAEVAFLTASPESGLGGRACEATRNGRPVPASLAYGDVDYYIPGALGGRPWFVALAHRPHPSYFLFEHDEGRWRLALGPIRLVGDAPELDVDETQAAHAVPADDPEDGVRARLAPQKHLAYLSDPAGLSGVRFASGDAMTRLLAELVRKPSQVRPDRLGVDVRLVPGETRALALAGGGALVFHALQVVYSQRARTGKVAHPVFGAAAVRAFTGKASPKTVTATELILLATTVAPDGRMTTVALRRTPADITAT</sequence>
<dbReference type="RefSeq" id="WP_114031394.1">
    <property type="nucleotide sequence ID" value="NZ_QOIL01000015.1"/>
</dbReference>